<dbReference type="EMBL" id="GBXM01052338">
    <property type="protein sequence ID" value="JAH56239.1"/>
    <property type="molecule type" value="Transcribed_RNA"/>
</dbReference>
<accession>A0A0E9TRC3</accession>
<organism evidence="1">
    <name type="scientific">Anguilla anguilla</name>
    <name type="common">European freshwater eel</name>
    <name type="synonym">Muraena anguilla</name>
    <dbReference type="NCBI Taxonomy" id="7936"/>
    <lineage>
        <taxon>Eukaryota</taxon>
        <taxon>Metazoa</taxon>
        <taxon>Chordata</taxon>
        <taxon>Craniata</taxon>
        <taxon>Vertebrata</taxon>
        <taxon>Euteleostomi</taxon>
        <taxon>Actinopterygii</taxon>
        <taxon>Neopterygii</taxon>
        <taxon>Teleostei</taxon>
        <taxon>Anguilliformes</taxon>
        <taxon>Anguillidae</taxon>
        <taxon>Anguilla</taxon>
    </lineage>
</organism>
<reference evidence="1" key="2">
    <citation type="journal article" date="2015" name="Fish Shellfish Immunol.">
        <title>Early steps in the European eel (Anguilla anguilla)-Vibrio vulnificus interaction in the gills: Role of the RtxA13 toxin.</title>
        <authorList>
            <person name="Callol A."/>
            <person name="Pajuelo D."/>
            <person name="Ebbesson L."/>
            <person name="Teles M."/>
            <person name="MacKenzie S."/>
            <person name="Amaro C."/>
        </authorList>
    </citation>
    <scope>NUCLEOTIDE SEQUENCE</scope>
</reference>
<proteinExistence type="predicted"/>
<name>A0A0E9TRC3_ANGAN</name>
<protein>
    <submittedName>
        <fullName evidence="1">Uncharacterized protein</fullName>
    </submittedName>
</protein>
<reference evidence="1" key="1">
    <citation type="submission" date="2014-11" db="EMBL/GenBank/DDBJ databases">
        <authorList>
            <person name="Amaro Gonzalez C."/>
        </authorList>
    </citation>
    <scope>NUCLEOTIDE SEQUENCE</scope>
</reference>
<sequence length="13" mass="1599">MNPQYSNVWAYLI</sequence>
<evidence type="ECO:0000313" key="1">
    <source>
        <dbReference type="EMBL" id="JAH56239.1"/>
    </source>
</evidence>